<gene>
    <name evidence="1" type="ORF">U9M48_037080</name>
    <name evidence="2" type="ORF">U9M48_037096</name>
</gene>
<dbReference type="Proteomes" id="UP001341281">
    <property type="component" value="Chromosome 08"/>
</dbReference>
<sequence>MALPPELVDDAVAVILLCLPPDEPAHGAPRPRLPRMQALAPNPLRRGFLRRYRAFHGAPPLLGFLNTLAARGGRPVVAHLQERKVSKPGNYFAVFPFMSFYTPDSTRLRAANYHHPGGYIESLMFTETNDST</sequence>
<dbReference type="AlphaFoldDB" id="A0AAQ3XA83"/>
<organism evidence="1 3">
    <name type="scientific">Paspalum notatum var. saurae</name>
    <dbReference type="NCBI Taxonomy" id="547442"/>
    <lineage>
        <taxon>Eukaryota</taxon>
        <taxon>Viridiplantae</taxon>
        <taxon>Streptophyta</taxon>
        <taxon>Embryophyta</taxon>
        <taxon>Tracheophyta</taxon>
        <taxon>Spermatophyta</taxon>
        <taxon>Magnoliopsida</taxon>
        <taxon>Liliopsida</taxon>
        <taxon>Poales</taxon>
        <taxon>Poaceae</taxon>
        <taxon>PACMAD clade</taxon>
        <taxon>Panicoideae</taxon>
        <taxon>Andropogonodae</taxon>
        <taxon>Paspaleae</taxon>
        <taxon>Paspalinae</taxon>
        <taxon>Paspalum</taxon>
    </lineage>
</organism>
<dbReference type="EMBL" id="CP144752">
    <property type="protein sequence ID" value="WVZ90820.1"/>
    <property type="molecule type" value="Genomic_DNA"/>
</dbReference>
<evidence type="ECO:0000313" key="2">
    <source>
        <dbReference type="EMBL" id="WVZ90836.1"/>
    </source>
</evidence>
<proteinExistence type="predicted"/>
<keyword evidence="3" id="KW-1185">Reference proteome</keyword>
<evidence type="ECO:0000313" key="1">
    <source>
        <dbReference type="EMBL" id="WVZ90820.1"/>
    </source>
</evidence>
<reference evidence="1 3" key="1">
    <citation type="submission" date="2024-02" db="EMBL/GenBank/DDBJ databases">
        <title>High-quality chromosome-scale genome assembly of Pensacola bahiagrass (Paspalum notatum Flugge var. saurae).</title>
        <authorList>
            <person name="Vega J.M."/>
            <person name="Podio M."/>
            <person name="Orjuela J."/>
            <person name="Siena L.A."/>
            <person name="Pessino S.C."/>
            <person name="Combes M.C."/>
            <person name="Mariac C."/>
            <person name="Albertini E."/>
            <person name="Pupilli F."/>
            <person name="Ortiz J.P.A."/>
            <person name="Leblanc O."/>
        </authorList>
    </citation>
    <scope>NUCLEOTIDE SEQUENCE [LARGE SCALE GENOMIC DNA]</scope>
    <source>
        <strain evidence="1">R1</strain>
        <tissue evidence="1">Leaf</tissue>
    </source>
</reference>
<evidence type="ECO:0000313" key="3">
    <source>
        <dbReference type="Proteomes" id="UP001341281"/>
    </source>
</evidence>
<accession>A0AAQ3XA83</accession>
<dbReference type="EMBL" id="CP144752">
    <property type="protein sequence ID" value="WVZ90836.1"/>
    <property type="molecule type" value="Genomic_DNA"/>
</dbReference>
<name>A0AAQ3XA83_PASNO</name>
<protein>
    <submittedName>
        <fullName evidence="1">Uncharacterized protein</fullName>
    </submittedName>
</protein>